<dbReference type="PROSITE" id="PS00216">
    <property type="entry name" value="SUGAR_TRANSPORT_1"/>
    <property type="match status" value="2"/>
</dbReference>
<dbReference type="PANTHER" id="PTHR48020:SF12">
    <property type="entry name" value="PROTON MYO-INOSITOL COTRANSPORTER"/>
    <property type="match status" value="1"/>
</dbReference>
<dbReference type="PANTHER" id="PTHR48020">
    <property type="entry name" value="PROTON MYO-INOSITOL COTRANSPORTER"/>
    <property type="match status" value="1"/>
</dbReference>
<feature type="transmembrane region" description="Helical" evidence="8">
    <location>
        <begin position="256"/>
        <end position="279"/>
    </location>
</feature>
<feature type="transmembrane region" description="Helical" evidence="8">
    <location>
        <begin position="291"/>
        <end position="312"/>
    </location>
</feature>
<feature type="transmembrane region" description="Helical" evidence="8">
    <location>
        <begin position="455"/>
        <end position="474"/>
    </location>
</feature>
<feature type="transmembrane region" description="Helical" evidence="8">
    <location>
        <begin position="83"/>
        <end position="102"/>
    </location>
</feature>
<dbReference type="InterPro" id="IPR005829">
    <property type="entry name" value="Sugar_transporter_CS"/>
</dbReference>
<dbReference type="Proteomes" id="UP000278143">
    <property type="component" value="Unassembled WGS sequence"/>
</dbReference>
<feature type="transmembrane region" description="Helical" evidence="8">
    <location>
        <begin position="324"/>
        <end position="346"/>
    </location>
</feature>
<protein>
    <submittedName>
        <fullName evidence="10">General substrate transporter</fullName>
    </submittedName>
</protein>
<feature type="transmembrane region" description="Helical" evidence="8">
    <location>
        <begin position="12"/>
        <end position="30"/>
    </location>
</feature>
<dbReference type="GO" id="GO:0015798">
    <property type="term" value="P:myo-inositol transport"/>
    <property type="evidence" value="ECO:0007669"/>
    <property type="project" value="UniProtKB-ARBA"/>
</dbReference>
<dbReference type="OrthoDB" id="508119at2759"/>
<evidence type="ECO:0000313" key="11">
    <source>
        <dbReference type="Proteomes" id="UP000278143"/>
    </source>
</evidence>
<gene>
    <name evidence="10" type="ORF">SYNPS1DRAFT_10118</name>
</gene>
<evidence type="ECO:0000256" key="1">
    <source>
        <dbReference type="ARBA" id="ARBA00004141"/>
    </source>
</evidence>
<dbReference type="GO" id="GO:0016020">
    <property type="term" value="C:membrane"/>
    <property type="evidence" value="ECO:0007669"/>
    <property type="project" value="UniProtKB-SubCell"/>
</dbReference>
<feature type="transmembrane region" description="Helical" evidence="8">
    <location>
        <begin position="141"/>
        <end position="163"/>
    </location>
</feature>
<evidence type="ECO:0000256" key="4">
    <source>
        <dbReference type="ARBA" id="ARBA00022692"/>
    </source>
</evidence>
<dbReference type="EMBL" id="KZ989133">
    <property type="protein sequence ID" value="RKP27944.1"/>
    <property type="molecule type" value="Genomic_DNA"/>
</dbReference>
<feature type="transmembrane region" description="Helical" evidence="8">
    <location>
        <begin position="411"/>
        <end position="435"/>
    </location>
</feature>
<dbReference type="SUPFAM" id="SSF103473">
    <property type="entry name" value="MFS general substrate transporter"/>
    <property type="match status" value="1"/>
</dbReference>
<name>A0A4P9Z5N0_9FUNG</name>
<dbReference type="PROSITE" id="PS00217">
    <property type="entry name" value="SUGAR_TRANSPORT_2"/>
    <property type="match status" value="1"/>
</dbReference>
<keyword evidence="5 8" id="KW-1133">Transmembrane helix</keyword>
<keyword evidence="6 8" id="KW-0472">Membrane</keyword>
<keyword evidence="3 7" id="KW-0813">Transport</keyword>
<evidence type="ECO:0000256" key="2">
    <source>
        <dbReference type="ARBA" id="ARBA00010992"/>
    </source>
</evidence>
<comment type="similarity">
    <text evidence="2 7">Belongs to the major facilitator superfamily. Sugar transporter (TC 2.A.1.1) family.</text>
</comment>
<keyword evidence="4 8" id="KW-0812">Transmembrane</keyword>
<evidence type="ECO:0000313" key="10">
    <source>
        <dbReference type="EMBL" id="RKP27944.1"/>
    </source>
</evidence>
<dbReference type="PROSITE" id="PS50850">
    <property type="entry name" value="MFS"/>
    <property type="match status" value="1"/>
</dbReference>
<evidence type="ECO:0000256" key="5">
    <source>
        <dbReference type="ARBA" id="ARBA00022989"/>
    </source>
</evidence>
<feature type="non-terminal residue" evidence="10">
    <location>
        <position position="1"/>
    </location>
</feature>
<feature type="transmembrane region" description="Helical" evidence="8">
    <location>
        <begin position="108"/>
        <end position="129"/>
    </location>
</feature>
<dbReference type="InterPro" id="IPR036259">
    <property type="entry name" value="MFS_trans_sf"/>
</dbReference>
<proteinExistence type="inferred from homology"/>
<feature type="domain" description="Major facilitator superfamily (MFS) profile" evidence="9">
    <location>
        <begin position="17"/>
        <end position="502"/>
    </location>
</feature>
<accession>A0A4P9Z5N0</accession>
<evidence type="ECO:0000256" key="8">
    <source>
        <dbReference type="SAM" id="Phobius"/>
    </source>
</evidence>
<feature type="transmembrane region" description="Helical" evidence="8">
    <location>
        <begin position="50"/>
        <end position="71"/>
    </location>
</feature>
<feature type="non-terminal residue" evidence="10">
    <location>
        <position position="509"/>
    </location>
</feature>
<dbReference type="InterPro" id="IPR050814">
    <property type="entry name" value="Myo-inositol_Transporter"/>
</dbReference>
<dbReference type="InterPro" id="IPR005828">
    <property type="entry name" value="MFS_sugar_transport-like"/>
</dbReference>
<keyword evidence="11" id="KW-1185">Reference proteome</keyword>
<feature type="transmembrane region" description="Helical" evidence="8">
    <location>
        <begin position="480"/>
        <end position="498"/>
    </location>
</feature>
<evidence type="ECO:0000256" key="7">
    <source>
        <dbReference type="RuleBase" id="RU003346"/>
    </source>
</evidence>
<feature type="transmembrane region" description="Helical" evidence="8">
    <location>
        <begin position="169"/>
        <end position="191"/>
    </location>
</feature>
<evidence type="ECO:0000256" key="6">
    <source>
        <dbReference type="ARBA" id="ARBA00023136"/>
    </source>
</evidence>
<dbReference type="Gene3D" id="1.20.1250.20">
    <property type="entry name" value="MFS general substrate transporter like domains"/>
    <property type="match status" value="2"/>
</dbReference>
<reference evidence="11" key="1">
    <citation type="journal article" date="2018" name="Nat. Microbiol.">
        <title>Leveraging single-cell genomics to expand the fungal tree of life.</title>
        <authorList>
            <person name="Ahrendt S.R."/>
            <person name="Quandt C.A."/>
            <person name="Ciobanu D."/>
            <person name="Clum A."/>
            <person name="Salamov A."/>
            <person name="Andreopoulos B."/>
            <person name="Cheng J.F."/>
            <person name="Woyke T."/>
            <person name="Pelin A."/>
            <person name="Henrissat B."/>
            <person name="Reynolds N.K."/>
            <person name="Benny G.L."/>
            <person name="Smith M.E."/>
            <person name="James T.Y."/>
            <person name="Grigoriev I.V."/>
        </authorList>
    </citation>
    <scope>NUCLEOTIDE SEQUENCE [LARGE SCALE GENOMIC DNA]</scope>
    <source>
        <strain evidence="11">Benny S71-1</strain>
    </source>
</reference>
<dbReference type="InterPro" id="IPR020846">
    <property type="entry name" value="MFS_dom"/>
</dbReference>
<dbReference type="GO" id="GO:0015791">
    <property type="term" value="P:polyol transmembrane transport"/>
    <property type="evidence" value="ECO:0007669"/>
    <property type="project" value="UniProtKB-ARBA"/>
</dbReference>
<dbReference type="PRINTS" id="PR00171">
    <property type="entry name" value="SUGRTRNSPORT"/>
</dbReference>
<dbReference type="NCBIfam" id="TIGR00879">
    <property type="entry name" value="SP"/>
    <property type="match status" value="1"/>
</dbReference>
<organism evidence="10 11">
    <name type="scientific">Syncephalis pseudoplumigaleata</name>
    <dbReference type="NCBI Taxonomy" id="1712513"/>
    <lineage>
        <taxon>Eukaryota</taxon>
        <taxon>Fungi</taxon>
        <taxon>Fungi incertae sedis</taxon>
        <taxon>Zoopagomycota</taxon>
        <taxon>Zoopagomycotina</taxon>
        <taxon>Zoopagomycetes</taxon>
        <taxon>Zoopagales</taxon>
        <taxon>Piptocephalidaceae</taxon>
        <taxon>Syncephalis</taxon>
    </lineage>
</organism>
<sequence length="509" mass="55588">SQEDEEELPISWYVLFIAMLSAIGGFLFGYDTGVISGAMLYVEEEFHLNTLQVELIVGATTLGAIFGGFSAGWLSDRLGRRPVTFTSSLVFLLGALLMAFAPGYEVLLAGRFIVGIGVGLASMVVPTYISEVSPRQYRGQLVTMNVLMITGGQLVAYCVSAGLSGVPNGWRIMFGIAGVPPIIQLVGMPFLPESPRYLLRRKRGSPADNTAAARRMLTRRIDRHVEAELEAIEQAAILTAGTTYADLLRPQYRRSLLVACGLQAFQQLSGFNTAMYYSASILRMSGFRDKQSAVTFSILVAATNMFMTLVAIRYVDRVGRRRILLYTVIAMAVGLLLLGMAFAFLLGLRPYQSHCEAYTHCGACVGDDRCAYVAAVQQCMPRDRVHLPDHAASRALPLGTLQCPHTAGWSWFALAALIFYVASYALGLGNVPWLIQSELFPLALRGRAGGVATSVNWLGNLIISVSFLSLTHAITAAGTFWLYASLGVVAWWFVWRYVPETAGRTLEEL</sequence>
<dbReference type="GO" id="GO:0022857">
    <property type="term" value="F:transmembrane transporter activity"/>
    <property type="evidence" value="ECO:0007669"/>
    <property type="project" value="InterPro"/>
</dbReference>
<comment type="subcellular location">
    <subcellularLocation>
        <location evidence="1">Membrane</location>
        <topology evidence="1">Multi-pass membrane protein</topology>
    </subcellularLocation>
</comment>
<evidence type="ECO:0000259" key="9">
    <source>
        <dbReference type="PROSITE" id="PS50850"/>
    </source>
</evidence>
<dbReference type="AlphaFoldDB" id="A0A4P9Z5N0"/>
<evidence type="ECO:0000256" key="3">
    <source>
        <dbReference type="ARBA" id="ARBA00022448"/>
    </source>
</evidence>
<dbReference type="Pfam" id="PF00083">
    <property type="entry name" value="Sugar_tr"/>
    <property type="match status" value="2"/>
</dbReference>
<dbReference type="InterPro" id="IPR003663">
    <property type="entry name" value="Sugar/inositol_transpt"/>
</dbReference>